<protein>
    <recommendedName>
        <fullName evidence="10">Phosphoglycerate dehydrogenase</fullName>
    </recommendedName>
</protein>
<evidence type="ECO:0000256" key="4">
    <source>
        <dbReference type="ARBA" id="ARBA00023027"/>
    </source>
</evidence>
<evidence type="ECO:0000259" key="6">
    <source>
        <dbReference type="Pfam" id="PF00389"/>
    </source>
</evidence>
<evidence type="ECO:0000256" key="5">
    <source>
        <dbReference type="RuleBase" id="RU003719"/>
    </source>
</evidence>
<keyword evidence="3 5" id="KW-0560">Oxidoreductase</keyword>
<dbReference type="InterPro" id="IPR029753">
    <property type="entry name" value="D-isomer_DH_CS"/>
</dbReference>
<evidence type="ECO:0000313" key="9">
    <source>
        <dbReference type="Proteomes" id="UP001499851"/>
    </source>
</evidence>
<dbReference type="Pfam" id="PF02826">
    <property type="entry name" value="2-Hacid_dh_C"/>
    <property type="match status" value="1"/>
</dbReference>
<dbReference type="InterPro" id="IPR029752">
    <property type="entry name" value="D-isomer_DH_CS1"/>
</dbReference>
<dbReference type="PROSITE" id="PS00671">
    <property type="entry name" value="D_2_HYDROXYACID_DH_3"/>
    <property type="match status" value="1"/>
</dbReference>
<reference evidence="8 9" key="1">
    <citation type="journal article" date="2019" name="Int. J. Syst. Evol. Microbiol.">
        <title>The Global Catalogue of Microorganisms (GCM) 10K type strain sequencing project: providing services to taxonomists for standard genome sequencing and annotation.</title>
        <authorList>
            <consortium name="The Broad Institute Genomics Platform"/>
            <consortium name="The Broad Institute Genome Sequencing Center for Infectious Disease"/>
            <person name="Wu L."/>
            <person name="Ma J."/>
        </authorList>
    </citation>
    <scope>NUCLEOTIDE SEQUENCE [LARGE SCALE GENOMIC DNA]</scope>
    <source>
        <strain evidence="8 9">JCM 16001</strain>
    </source>
</reference>
<keyword evidence="9" id="KW-1185">Reference proteome</keyword>
<name>A0ABN2H1P6_9ACTN</name>
<dbReference type="RefSeq" id="WP_344487642.1">
    <property type="nucleotide sequence ID" value="NZ_BAAAQF010000010.1"/>
</dbReference>
<dbReference type="Proteomes" id="UP001499851">
    <property type="component" value="Unassembled WGS sequence"/>
</dbReference>
<evidence type="ECO:0000256" key="3">
    <source>
        <dbReference type="ARBA" id="ARBA00023002"/>
    </source>
</evidence>
<dbReference type="PROSITE" id="PS00065">
    <property type="entry name" value="D_2_HYDROXYACID_DH_1"/>
    <property type="match status" value="1"/>
</dbReference>
<dbReference type="InterPro" id="IPR006139">
    <property type="entry name" value="D-isomer_2_OHA_DH_cat_dom"/>
</dbReference>
<evidence type="ECO:0000313" key="8">
    <source>
        <dbReference type="EMBL" id="GAA1680518.1"/>
    </source>
</evidence>
<keyword evidence="4" id="KW-0520">NAD</keyword>
<dbReference type="PANTHER" id="PTHR42789:SF1">
    <property type="entry name" value="D-ISOMER SPECIFIC 2-HYDROXYACID DEHYDROGENASE FAMILY PROTEIN (AFU_ORTHOLOGUE AFUA_6G10090)"/>
    <property type="match status" value="1"/>
</dbReference>
<dbReference type="InterPro" id="IPR050857">
    <property type="entry name" value="D-2-hydroxyacid_DH"/>
</dbReference>
<dbReference type="InterPro" id="IPR036291">
    <property type="entry name" value="NAD(P)-bd_dom_sf"/>
</dbReference>
<dbReference type="InterPro" id="IPR006140">
    <property type="entry name" value="D-isomer_DH_NAD-bd"/>
</dbReference>
<proteinExistence type="inferred from homology"/>
<dbReference type="PANTHER" id="PTHR42789">
    <property type="entry name" value="D-ISOMER SPECIFIC 2-HYDROXYACID DEHYDROGENASE FAMILY PROTEIN (AFU_ORTHOLOGUE AFUA_6G10090)"/>
    <property type="match status" value="1"/>
</dbReference>
<gene>
    <name evidence="8" type="ORF">GCM10009830_29450</name>
</gene>
<dbReference type="Pfam" id="PF00389">
    <property type="entry name" value="2-Hacid_dh"/>
    <property type="match status" value="1"/>
</dbReference>
<sequence length="329" mass="34078">MTSGRVLVTTAWLRPGDAVDRHLREAGLDVVHSSFKDRAETGERLADLVGPFDAIVAGTDPFTAELFDAAPNLRVIGRTGVGYDNIDVAAATARGIAVCPTPGVNRQSVAEHTIGLLLAAARTIPQNVATVRAGGWDQVSGRELGGAVLGVVGLGAIGKLVATMAQAIGMSVIAYDPYFDHAFAEAHGIREATLDELLAEADFTSLHLFLTPETHHLVDAAAIAKMKDGAYLVNAARGGLIDEDALADAVASGKLAGAALDTVETEPLPADSRLRGLDNLLITAHIGAATVESRARSGMMAAQSVVDGLQGRIPPQTVNPECADARTAV</sequence>
<dbReference type="EMBL" id="BAAAQF010000010">
    <property type="protein sequence ID" value="GAA1680518.1"/>
    <property type="molecule type" value="Genomic_DNA"/>
</dbReference>
<dbReference type="CDD" id="cd12172">
    <property type="entry name" value="PGDH_like_2"/>
    <property type="match status" value="1"/>
</dbReference>
<feature type="domain" description="D-isomer specific 2-hydroxyacid dehydrogenase NAD-binding" evidence="7">
    <location>
        <begin position="114"/>
        <end position="287"/>
    </location>
</feature>
<comment type="similarity">
    <text evidence="1 5">Belongs to the D-isomer specific 2-hydroxyacid dehydrogenase family.</text>
</comment>
<evidence type="ECO:0000259" key="7">
    <source>
        <dbReference type="Pfam" id="PF02826"/>
    </source>
</evidence>
<evidence type="ECO:0008006" key="10">
    <source>
        <dbReference type="Google" id="ProtNLM"/>
    </source>
</evidence>
<dbReference type="Gene3D" id="3.40.50.720">
    <property type="entry name" value="NAD(P)-binding Rossmann-like Domain"/>
    <property type="match status" value="2"/>
</dbReference>
<evidence type="ECO:0000256" key="2">
    <source>
        <dbReference type="ARBA" id="ARBA00022605"/>
    </source>
</evidence>
<feature type="domain" description="D-isomer specific 2-hydroxyacid dehydrogenase catalytic" evidence="6">
    <location>
        <begin position="22"/>
        <end position="319"/>
    </location>
</feature>
<comment type="caution">
    <text evidence="8">The sequence shown here is derived from an EMBL/GenBank/DDBJ whole genome shotgun (WGS) entry which is preliminary data.</text>
</comment>
<keyword evidence="2" id="KW-0028">Amino-acid biosynthesis</keyword>
<dbReference type="SUPFAM" id="SSF51735">
    <property type="entry name" value="NAD(P)-binding Rossmann-fold domains"/>
    <property type="match status" value="1"/>
</dbReference>
<dbReference type="SUPFAM" id="SSF52283">
    <property type="entry name" value="Formate/glycerate dehydrogenase catalytic domain-like"/>
    <property type="match status" value="1"/>
</dbReference>
<organism evidence="8 9">
    <name type="scientific">Glycomyces endophyticus</name>
    <dbReference type="NCBI Taxonomy" id="480996"/>
    <lineage>
        <taxon>Bacteria</taxon>
        <taxon>Bacillati</taxon>
        <taxon>Actinomycetota</taxon>
        <taxon>Actinomycetes</taxon>
        <taxon>Glycomycetales</taxon>
        <taxon>Glycomycetaceae</taxon>
        <taxon>Glycomyces</taxon>
    </lineage>
</organism>
<evidence type="ECO:0000256" key="1">
    <source>
        <dbReference type="ARBA" id="ARBA00005854"/>
    </source>
</evidence>
<accession>A0ABN2H1P6</accession>